<dbReference type="NCBIfam" id="NF010624">
    <property type="entry name" value="PRK14017.1"/>
    <property type="match status" value="1"/>
</dbReference>
<keyword evidence="4" id="KW-1185">Reference proteome</keyword>
<dbReference type="PANTHER" id="PTHR48080">
    <property type="entry name" value="D-GALACTONATE DEHYDRATASE-RELATED"/>
    <property type="match status" value="1"/>
</dbReference>
<organism evidence="3 4">
    <name type="scientific">Lentzea cavernae</name>
    <dbReference type="NCBI Taxonomy" id="2020703"/>
    <lineage>
        <taxon>Bacteria</taxon>
        <taxon>Bacillati</taxon>
        <taxon>Actinomycetota</taxon>
        <taxon>Actinomycetes</taxon>
        <taxon>Pseudonocardiales</taxon>
        <taxon>Pseudonocardiaceae</taxon>
        <taxon>Lentzea</taxon>
    </lineage>
</organism>
<reference evidence="4" key="1">
    <citation type="journal article" date="2019" name="Int. J. Syst. Evol. Microbiol.">
        <title>The Global Catalogue of Microorganisms (GCM) 10K type strain sequencing project: providing services to taxonomists for standard genome sequencing and annotation.</title>
        <authorList>
            <consortium name="The Broad Institute Genomics Platform"/>
            <consortium name="The Broad Institute Genome Sequencing Center for Infectious Disease"/>
            <person name="Wu L."/>
            <person name="Ma J."/>
        </authorList>
    </citation>
    <scope>NUCLEOTIDE SEQUENCE [LARGE SCALE GENOMIC DNA]</scope>
    <source>
        <strain evidence="4">CGMCC 4.7367</strain>
    </source>
</reference>
<sequence>MINVETFLVAPRWMFVKVSTDDGVHGWGEGGLEGSADVTAAAVTALAEQLVGEDPTRIEDHWQRLTKGGFYRGGPERSSAIAALDQALWDIAGRRLGVPVHELLGGPVRERVRVYGWIGGDSPGDVAAAAAAQREAGMTAVKMNATAQFPPLPSARDVAEVADRARQVRAALGDDRDFAVDFHGRVSAAAAPRLIEAVEPFDPLFIEEPVVPEQNHTNLRRLVESTSRPIATGERLFSRSDFLPVLQAGVRVVQPDLSHAGGISEVRRIATLADTFGAVLAPHCPLGPLALASCLQVDFATPNFLIQEQSLGIHYNRTGELLDYLANPEVFTFVDGHVARPTGPGLGVEIDEGAVRKAHERGMHWRTPIWNHPDGSFAEW</sequence>
<dbReference type="SMART" id="SM00922">
    <property type="entry name" value="MR_MLE"/>
    <property type="match status" value="1"/>
</dbReference>
<dbReference type="InterPro" id="IPR029017">
    <property type="entry name" value="Enolase-like_N"/>
</dbReference>
<dbReference type="EMBL" id="BNAR01000004">
    <property type="protein sequence ID" value="GHH38684.1"/>
    <property type="molecule type" value="Genomic_DNA"/>
</dbReference>
<evidence type="ECO:0000313" key="4">
    <source>
        <dbReference type="Proteomes" id="UP000605568"/>
    </source>
</evidence>
<dbReference type="InterPro" id="IPR018110">
    <property type="entry name" value="Mandel_Rmase/mucon_lact_enz_CS"/>
</dbReference>
<accession>A0ABQ3MBM1</accession>
<dbReference type="InterPro" id="IPR029065">
    <property type="entry name" value="Enolase_C-like"/>
</dbReference>
<protein>
    <submittedName>
        <fullName evidence="3">Galactonate dehydratase</fullName>
    </submittedName>
</protein>
<dbReference type="SFLD" id="SFLDG00179">
    <property type="entry name" value="mandelate_racemase"/>
    <property type="match status" value="1"/>
</dbReference>
<proteinExistence type="predicted"/>
<comment type="caution">
    <text evidence="3">The sequence shown here is derived from an EMBL/GenBank/DDBJ whole genome shotgun (WGS) entry which is preliminary data.</text>
</comment>
<dbReference type="InterPro" id="IPR034593">
    <property type="entry name" value="DgoD-like"/>
</dbReference>
<dbReference type="PROSITE" id="PS00908">
    <property type="entry name" value="MR_MLE_1"/>
    <property type="match status" value="1"/>
</dbReference>
<dbReference type="InterPro" id="IPR036849">
    <property type="entry name" value="Enolase-like_C_sf"/>
</dbReference>
<name>A0ABQ3MBM1_9PSEU</name>
<dbReference type="Pfam" id="PF13378">
    <property type="entry name" value="MR_MLE_C"/>
    <property type="match status" value="1"/>
</dbReference>
<dbReference type="PROSITE" id="PS00909">
    <property type="entry name" value="MR_MLE_2"/>
    <property type="match status" value="1"/>
</dbReference>
<dbReference type="Gene3D" id="3.20.20.120">
    <property type="entry name" value="Enolase-like C-terminal domain"/>
    <property type="match status" value="1"/>
</dbReference>
<dbReference type="SUPFAM" id="SSF54826">
    <property type="entry name" value="Enolase N-terminal domain-like"/>
    <property type="match status" value="1"/>
</dbReference>
<dbReference type="Pfam" id="PF02746">
    <property type="entry name" value="MR_MLE_N"/>
    <property type="match status" value="1"/>
</dbReference>
<evidence type="ECO:0000313" key="3">
    <source>
        <dbReference type="EMBL" id="GHH38684.1"/>
    </source>
</evidence>
<dbReference type="SFLD" id="SFLDS00001">
    <property type="entry name" value="Enolase"/>
    <property type="match status" value="1"/>
</dbReference>
<evidence type="ECO:0000259" key="2">
    <source>
        <dbReference type="SMART" id="SM00922"/>
    </source>
</evidence>
<dbReference type="SUPFAM" id="SSF51604">
    <property type="entry name" value="Enolase C-terminal domain-like"/>
    <property type="match status" value="1"/>
</dbReference>
<feature type="domain" description="Mandelate racemase/muconate lactonizing enzyme C-terminal" evidence="2">
    <location>
        <begin position="123"/>
        <end position="229"/>
    </location>
</feature>
<dbReference type="Gene3D" id="3.30.390.10">
    <property type="entry name" value="Enolase-like, N-terminal domain"/>
    <property type="match status" value="1"/>
</dbReference>
<gene>
    <name evidence="3" type="primary">dgoA</name>
    <name evidence="3" type="ORF">GCM10017774_29010</name>
</gene>
<dbReference type="Proteomes" id="UP000605568">
    <property type="component" value="Unassembled WGS sequence"/>
</dbReference>
<dbReference type="InterPro" id="IPR013341">
    <property type="entry name" value="Mandelate_racemase_N_dom"/>
</dbReference>
<dbReference type="PANTHER" id="PTHR48080:SF2">
    <property type="entry name" value="D-GALACTONATE DEHYDRATASE"/>
    <property type="match status" value="1"/>
</dbReference>
<keyword evidence="1" id="KW-0456">Lyase</keyword>
<dbReference type="InterPro" id="IPR013342">
    <property type="entry name" value="Mandelate_racemase_C"/>
</dbReference>
<evidence type="ECO:0000256" key="1">
    <source>
        <dbReference type="ARBA" id="ARBA00023239"/>
    </source>
</evidence>